<evidence type="ECO:0000313" key="3">
    <source>
        <dbReference type="EMBL" id="EEU33752.1"/>
    </source>
</evidence>
<feature type="region of interest" description="Disordered" evidence="2">
    <location>
        <begin position="1"/>
        <end position="24"/>
    </location>
</feature>
<dbReference type="EMBL" id="GG698990">
    <property type="protein sequence ID" value="EEU33752.1"/>
    <property type="molecule type" value="Genomic_DNA"/>
</dbReference>
<dbReference type="AlphaFoldDB" id="C7ZQE6"/>
<dbReference type="VEuPathDB" id="FungiDB:NECHADRAFT_89162"/>
<dbReference type="RefSeq" id="XP_003039465.1">
    <property type="nucleotide sequence ID" value="XM_003039419.1"/>
</dbReference>
<dbReference type="STRING" id="660122.C7ZQE6"/>
<feature type="compositionally biased region" description="Polar residues" evidence="2">
    <location>
        <begin position="221"/>
        <end position="241"/>
    </location>
</feature>
<dbReference type="Proteomes" id="UP000005206">
    <property type="component" value="Unassembled WGS sequence"/>
</dbReference>
<name>C7ZQE6_FUSV7</name>
<dbReference type="InParanoid" id="C7ZQE6"/>
<organism evidence="3 4">
    <name type="scientific">Fusarium vanettenii (strain ATCC MYA-4622 / CBS 123669 / FGSC 9596 / NRRL 45880 / 77-13-4)</name>
    <name type="common">Fusarium solani subsp. pisi</name>
    <dbReference type="NCBI Taxonomy" id="660122"/>
    <lineage>
        <taxon>Eukaryota</taxon>
        <taxon>Fungi</taxon>
        <taxon>Dikarya</taxon>
        <taxon>Ascomycota</taxon>
        <taxon>Pezizomycotina</taxon>
        <taxon>Sordariomycetes</taxon>
        <taxon>Hypocreomycetidae</taxon>
        <taxon>Hypocreales</taxon>
        <taxon>Nectriaceae</taxon>
        <taxon>Fusarium</taxon>
        <taxon>Fusarium solani species complex</taxon>
        <taxon>Fusarium vanettenii</taxon>
    </lineage>
</organism>
<feature type="region of interest" description="Disordered" evidence="2">
    <location>
        <begin position="99"/>
        <end position="127"/>
    </location>
</feature>
<protein>
    <submittedName>
        <fullName evidence="3">Uncharacterized protein</fullName>
    </submittedName>
</protein>
<evidence type="ECO:0000313" key="4">
    <source>
        <dbReference type="Proteomes" id="UP000005206"/>
    </source>
</evidence>
<dbReference type="OMA" id="QPHETFI"/>
<sequence length="533" mass="58554">MPPRPLASAPALHPAETVDLSSRTRQTPVGLIDCVLTDPRGPPSTEKLLTLSAINSSVSHAQTPDDASSHFRHLLGAHNDEERHTILRGIANESPTLARLSRDASQLRPREQIDRDRREQAEKKKQSDAVWLDAEWGGKGWIPLDVRAGLSTVGLDEPSGDVEAGGTLRVAVDREVAKKTGKIKNRQSTHSPHLTGRIAKEVYQSIINPTTEETERPSESLHGSISPGSPFTDQWPTNSADENYVHDDLQPFDPASSPSSLRSDTPFYTPPPYPLDDPMAGANTGGNTAPRKHPCTVDGEMPAPGREKRRRKMHLGENLQAIGQQEIIRACHEARSHLDTALTSKAEADLALAYLNARVTAIRDVQEVVDKHIRDERRKISALLGGDSYRDSGISIEGDPPSNGLESALESGATIFLNGAKKSRDLVVELGQGLNLEIDEACCRQQKAADGVREAQENLDTLDRLSKAKEAHDSQVKAKRHLEKMETLVHEAREQFEEADRQHTKSLEMAENGNWMACVDGLRKLGGQEYLEE</sequence>
<keyword evidence="4" id="KW-1185">Reference proteome</keyword>
<keyword evidence="1" id="KW-0175">Coiled coil</keyword>
<dbReference type="OrthoDB" id="3261350at2759"/>
<gene>
    <name evidence="3" type="ORF">NECHADRAFT_89162</name>
</gene>
<dbReference type="HOGENOM" id="CLU_510982_0_0_1"/>
<evidence type="ECO:0000256" key="2">
    <source>
        <dbReference type="SAM" id="MobiDB-lite"/>
    </source>
</evidence>
<feature type="region of interest" description="Disordered" evidence="2">
    <location>
        <begin position="210"/>
        <end position="306"/>
    </location>
</feature>
<reference evidence="3 4" key="1">
    <citation type="journal article" date="2009" name="PLoS Genet.">
        <title>The genome of Nectria haematococca: contribution of supernumerary chromosomes to gene expansion.</title>
        <authorList>
            <person name="Coleman J.J."/>
            <person name="Rounsley S.D."/>
            <person name="Rodriguez-Carres M."/>
            <person name="Kuo A."/>
            <person name="Wasmann C.C."/>
            <person name="Grimwood J."/>
            <person name="Schmutz J."/>
            <person name="Taga M."/>
            <person name="White G.J."/>
            <person name="Zhou S."/>
            <person name="Schwartz D.C."/>
            <person name="Freitag M."/>
            <person name="Ma L.J."/>
            <person name="Danchin E.G."/>
            <person name="Henrissat B."/>
            <person name="Coutinho P.M."/>
            <person name="Nelson D.R."/>
            <person name="Straney D."/>
            <person name="Napoli C.A."/>
            <person name="Barker B.M."/>
            <person name="Gribskov M."/>
            <person name="Rep M."/>
            <person name="Kroken S."/>
            <person name="Molnar I."/>
            <person name="Rensing C."/>
            <person name="Kennell J.C."/>
            <person name="Zamora J."/>
            <person name="Farman M.L."/>
            <person name="Selker E.U."/>
            <person name="Salamov A."/>
            <person name="Shapiro H."/>
            <person name="Pangilinan J."/>
            <person name="Lindquist E."/>
            <person name="Lamers C."/>
            <person name="Grigoriev I.V."/>
            <person name="Geiser D.M."/>
            <person name="Covert S.F."/>
            <person name="Temporini E."/>
            <person name="Vanetten H.D."/>
        </authorList>
    </citation>
    <scope>NUCLEOTIDE SEQUENCE [LARGE SCALE GENOMIC DNA]</scope>
    <source>
        <strain evidence="4">ATCC MYA-4622 / CBS 123669 / FGSC 9596 / NRRL 45880 / 77-13-4</strain>
    </source>
</reference>
<feature type="compositionally biased region" description="Basic and acidic residues" evidence="2">
    <location>
        <begin position="108"/>
        <end position="127"/>
    </location>
</feature>
<evidence type="ECO:0000256" key="1">
    <source>
        <dbReference type="SAM" id="Coils"/>
    </source>
</evidence>
<dbReference type="GeneID" id="9666995"/>
<proteinExistence type="predicted"/>
<dbReference type="KEGG" id="nhe:NECHADRAFT_89162"/>
<feature type="coiled-coil region" evidence="1">
    <location>
        <begin position="452"/>
        <end position="502"/>
    </location>
</feature>
<accession>C7ZQE6</accession>